<evidence type="ECO:0000313" key="3">
    <source>
        <dbReference type="Proteomes" id="UP000229612"/>
    </source>
</evidence>
<comment type="caution">
    <text evidence="2">The sequence shown here is derived from an EMBL/GenBank/DDBJ whole genome shotgun (WGS) entry which is preliminary data.</text>
</comment>
<dbReference type="AlphaFoldDB" id="A0A2H0UI19"/>
<feature type="transmembrane region" description="Helical" evidence="1">
    <location>
        <begin position="58"/>
        <end position="76"/>
    </location>
</feature>
<keyword evidence="1" id="KW-0812">Transmembrane</keyword>
<organism evidence="2 3">
    <name type="scientific">Candidatus Kaiserbacteria bacterium CG10_big_fil_rev_8_21_14_0_10_44_10</name>
    <dbReference type="NCBI Taxonomy" id="1974606"/>
    <lineage>
        <taxon>Bacteria</taxon>
        <taxon>Candidatus Kaiseribacteriota</taxon>
    </lineage>
</organism>
<feature type="transmembrane region" description="Helical" evidence="1">
    <location>
        <begin position="88"/>
        <end position="108"/>
    </location>
</feature>
<protein>
    <submittedName>
        <fullName evidence="2">Uncharacterized protein</fullName>
    </submittedName>
</protein>
<accession>A0A2H0UI19</accession>
<dbReference type="EMBL" id="PFBG01000013">
    <property type="protein sequence ID" value="PIR86020.1"/>
    <property type="molecule type" value="Genomic_DNA"/>
</dbReference>
<feature type="transmembrane region" description="Helical" evidence="1">
    <location>
        <begin position="120"/>
        <end position="137"/>
    </location>
</feature>
<gene>
    <name evidence="2" type="ORF">COU14_01240</name>
</gene>
<keyword evidence="1" id="KW-0472">Membrane</keyword>
<proteinExistence type="predicted"/>
<evidence type="ECO:0000256" key="1">
    <source>
        <dbReference type="SAM" id="Phobius"/>
    </source>
</evidence>
<dbReference type="Proteomes" id="UP000229612">
    <property type="component" value="Unassembled WGS sequence"/>
</dbReference>
<reference evidence="3" key="1">
    <citation type="submission" date="2017-09" db="EMBL/GenBank/DDBJ databases">
        <title>Depth-based differentiation of microbial function through sediment-hosted aquifers and enrichment of novel symbionts in the deep terrestrial subsurface.</title>
        <authorList>
            <person name="Probst A.J."/>
            <person name="Ladd B."/>
            <person name="Jarett J.K."/>
            <person name="Geller-Mcgrath D.E."/>
            <person name="Sieber C.M.K."/>
            <person name="Emerson J.B."/>
            <person name="Anantharaman K."/>
            <person name="Thomas B.C."/>
            <person name="Malmstrom R."/>
            <person name="Stieglmeier M."/>
            <person name="Klingl A."/>
            <person name="Woyke T."/>
            <person name="Ryan C.M."/>
            <person name="Banfield J.F."/>
        </authorList>
    </citation>
    <scope>NUCLEOTIDE SEQUENCE [LARGE SCALE GENOMIC DNA]</scope>
</reference>
<evidence type="ECO:0000313" key="2">
    <source>
        <dbReference type="EMBL" id="PIR86020.1"/>
    </source>
</evidence>
<keyword evidence="1" id="KW-1133">Transmembrane helix</keyword>
<sequence>MRKLFFQLYDFIETLPERLYPFRNEIEGQWVRGRRSYLNALNNAFETYGPQRLGYKLTFYRASFHFLGAVLFIVFATLLSQKFFGSDIALYVLMATAIIALFIQEFHFHPKRYSQSRKKGVIDWLTWVVPMVVYIFIQF</sequence>
<name>A0A2H0UI19_9BACT</name>